<evidence type="ECO:0000313" key="4">
    <source>
        <dbReference type="WBParaSite" id="TCNE_0001175701-mRNA-1"/>
    </source>
</evidence>
<name>A0A183UTD7_TOXCA</name>
<sequence>MFARRIPDGGDLDAPFGKGISCTKQLTTNNEKEAQAQYAINSMQLWEKNLEQMGHTKHQHVEKGREGGAGKERLQEEGRWRE</sequence>
<accession>A0A183UTD7</accession>
<evidence type="ECO:0000256" key="1">
    <source>
        <dbReference type="SAM" id="MobiDB-lite"/>
    </source>
</evidence>
<evidence type="ECO:0000313" key="3">
    <source>
        <dbReference type="Proteomes" id="UP000050794"/>
    </source>
</evidence>
<reference evidence="2 3" key="2">
    <citation type="submission" date="2018-11" db="EMBL/GenBank/DDBJ databases">
        <authorList>
            <consortium name="Pathogen Informatics"/>
        </authorList>
    </citation>
    <scope>NUCLEOTIDE SEQUENCE [LARGE SCALE GENOMIC DNA]</scope>
</reference>
<dbReference type="AlphaFoldDB" id="A0A183UTD7"/>
<dbReference type="WBParaSite" id="TCNE_0001175701-mRNA-1">
    <property type="protein sequence ID" value="TCNE_0001175701-mRNA-1"/>
    <property type="gene ID" value="TCNE_0001175701"/>
</dbReference>
<feature type="compositionally biased region" description="Basic and acidic residues" evidence="1">
    <location>
        <begin position="59"/>
        <end position="82"/>
    </location>
</feature>
<gene>
    <name evidence="2" type="ORF">TCNE_LOCUS11757</name>
</gene>
<dbReference type="Proteomes" id="UP000050794">
    <property type="component" value="Unassembled WGS sequence"/>
</dbReference>
<reference evidence="4" key="1">
    <citation type="submission" date="2016-06" db="UniProtKB">
        <authorList>
            <consortium name="WormBaseParasite"/>
        </authorList>
    </citation>
    <scope>IDENTIFICATION</scope>
</reference>
<evidence type="ECO:0000313" key="2">
    <source>
        <dbReference type="EMBL" id="VDM43078.1"/>
    </source>
</evidence>
<dbReference type="EMBL" id="UYWY01020977">
    <property type="protein sequence ID" value="VDM43078.1"/>
    <property type="molecule type" value="Genomic_DNA"/>
</dbReference>
<organism evidence="3 4">
    <name type="scientific">Toxocara canis</name>
    <name type="common">Canine roundworm</name>
    <dbReference type="NCBI Taxonomy" id="6265"/>
    <lineage>
        <taxon>Eukaryota</taxon>
        <taxon>Metazoa</taxon>
        <taxon>Ecdysozoa</taxon>
        <taxon>Nematoda</taxon>
        <taxon>Chromadorea</taxon>
        <taxon>Rhabditida</taxon>
        <taxon>Spirurina</taxon>
        <taxon>Ascaridomorpha</taxon>
        <taxon>Ascaridoidea</taxon>
        <taxon>Toxocaridae</taxon>
        <taxon>Toxocara</taxon>
    </lineage>
</organism>
<feature type="region of interest" description="Disordered" evidence="1">
    <location>
        <begin position="52"/>
        <end position="82"/>
    </location>
</feature>
<keyword evidence="3" id="KW-1185">Reference proteome</keyword>
<protein>
    <submittedName>
        <fullName evidence="2 4">Uncharacterized protein</fullName>
    </submittedName>
</protein>
<proteinExistence type="predicted"/>